<evidence type="ECO:0000313" key="7">
    <source>
        <dbReference type="Proteomes" id="UP001370490"/>
    </source>
</evidence>
<feature type="domain" description="Squalene cyclase N-terminal" evidence="5">
    <location>
        <begin position="129"/>
        <end position="199"/>
    </location>
</feature>
<evidence type="ECO:0000259" key="4">
    <source>
        <dbReference type="Pfam" id="PF13243"/>
    </source>
</evidence>
<evidence type="ECO:0000256" key="2">
    <source>
        <dbReference type="ARBA" id="ARBA00022737"/>
    </source>
</evidence>
<comment type="similarity">
    <text evidence="1">Belongs to the terpene cyclase/mutase family.</text>
</comment>
<comment type="caution">
    <text evidence="6">The sequence shown here is derived from an EMBL/GenBank/DDBJ whole genome shotgun (WGS) entry which is preliminary data.</text>
</comment>
<dbReference type="GO" id="GO:0042300">
    <property type="term" value="F:beta-amyrin synthase activity"/>
    <property type="evidence" value="ECO:0007669"/>
    <property type="project" value="TreeGrafter"/>
</dbReference>
<dbReference type="PANTHER" id="PTHR11764">
    <property type="entry name" value="TERPENE CYCLASE/MUTASE FAMILY MEMBER"/>
    <property type="match status" value="1"/>
</dbReference>
<dbReference type="InterPro" id="IPR032697">
    <property type="entry name" value="SQ_cyclase_N"/>
</dbReference>
<proteinExistence type="inferred from homology"/>
<dbReference type="Pfam" id="PF13243">
    <property type="entry name" value="SQHop_cyclase_C"/>
    <property type="match status" value="1"/>
</dbReference>
<dbReference type="GO" id="GO:0016104">
    <property type="term" value="P:triterpenoid biosynthetic process"/>
    <property type="evidence" value="ECO:0007669"/>
    <property type="project" value="InterPro"/>
</dbReference>
<dbReference type="Proteomes" id="UP001370490">
    <property type="component" value="Unassembled WGS sequence"/>
</dbReference>
<dbReference type="InterPro" id="IPR008930">
    <property type="entry name" value="Terpenoid_cyclase/PrenylTrfase"/>
</dbReference>
<dbReference type="GO" id="GO:0005811">
    <property type="term" value="C:lipid droplet"/>
    <property type="evidence" value="ECO:0007669"/>
    <property type="project" value="InterPro"/>
</dbReference>
<dbReference type="Pfam" id="PF13249">
    <property type="entry name" value="SQHop_cyclase_N"/>
    <property type="match status" value="1"/>
</dbReference>
<evidence type="ECO:0000256" key="3">
    <source>
        <dbReference type="ARBA" id="ARBA00023235"/>
    </source>
</evidence>
<keyword evidence="3" id="KW-0413">Isomerase</keyword>
<dbReference type="Gene3D" id="1.50.10.20">
    <property type="match status" value="2"/>
</dbReference>
<evidence type="ECO:0000259" key="5">
    <source>
        <dbReference type="Pfam" id="PF13249"/>
    </source>
</evidence>
<dbReference type="EMBL" id="JBAMMX010000010">
    <property type="protein sequence ID" value="KAK6932200.1"/>
    <property type="molecule type" value="Genomic_DNA"/>
</dbReference>
<accession>A0AAN8VD91</accession>
<dbReference type="PANTHER" id="PTHR11764:SF58">
    <property type="entry name" value="BETA-AMYRIN SYNTHASE-RELATED"/>
    <property type="match status" value="1"/>
</dbReference>
<evidence type="ECO:0000256" key="1">
    <source>
        <dbReference type="ARBA" id="ARBA00009755"/>
    </source>
</evidence>
<dbReference type="InterPro" id="IPR032696">
    <property type="entry name" value="SQ_cyclase_C"/>
</dbReference>
<feature type="domain" description="Squalene cyclase C-terminal" evidence="4">
    <location>
        <begin position="384"/>
        <end position="539"/>
    </location>
</feature>
<keyword evidence="7" id="KW-1185">Reference proteome</keyword>
<protein>
    <submittedName>
        <fullName evidence="6">Squalene cyclase, C-terminal</fullName>
    </submittedName>
</protein>
<dbReference type="AlphaFoldDB" id="A0AAN8VD91"/>
<sequence>MWKLRIGEGNGPWLFSTNNFVGRQTWEFDPNLGTSEERAQVEDARLNYTRNRFQVKPSSDILMRLQLIKENQIDLSIPRVRIGDREEVTYETITIALRKAVRFTAAIQACDGHWPAENSGPLFVMPPLNSDGGWGLHIESHSCMLSTALNYVALRLLGQGISEGENKAVAKGRRWILDHGGLTFLPSWGKIYLSVNGHLVFMSGQVATPCLQNFGCSLPTSLSIQEDIYCPHTRIQDMLWDSLHYIGEALLARWPFSKLREKALEKAMMHMHYEDENSRYITPGCIQKALHMIACWAEEPNSDSFKFHLARLPDFLWLAEDGMKVQTLGSQLWDTAFAVQAIVVGDLVDEYRDTLRKANHYIKQSQALLLLSHLPKEIVGEKIEAEQLYDAVNFILYLQSEDGGIAIWEPAKAQPWMELLNPSEVFPNRVIEYTYPECTASAVHALALFKKIYPGHRKKEIDYFLHKAIDYLEEMQLPDGSWYGSWGICFTYSTWFALRGLAAAGKTLNNSQVVYKACRFLLSKQNEDGGWGESYLSRVKMALRDPTPLHRALKLLVNSQLEKGDFPQQEILGSFARSCMQHYPSYPNIFPLWAIAEFRKHVPLAL</sequence>
<reference evidence="6 7" key="1">
    <citation type="submission" date="2023-12" db="EMBL/GenBank/DDBJ databases">
        <title>A high-quality genome assembly for Dillenia turbinata (Dilleniales).</title>
        <authorList>
            <person name="Chanderbali A."/>
        </authorList>
    </citation>
    <scope>NUCLEOTIDE SEQUENCE [LARGE SCALE GENOMIC DNA]</scope>
    <source>
        <strain evidence="6">LSX21</strain>
        <tissue evidence="6">Leaf</tissue>
    </source>
</reference>
<organism evidence="6 7">
    <name type="scientific">Dillenia turbinata</name>
    <dbReference type="NCBI Taxonomy" id="194707"/>
    <lineage>
        <taxon>Eukaryota</taxon>
        <taxon>Viridiplantae</taxon>
        <taxon>Streptophyta</taxon>
        <taxon>Embryophyta</taxon>
        <taxon>Tracheophyta</taxon>
        <taxon>Spermatophyta</taxon>
        <taxon>Magnoliopsida</taxon>
        <taxon>eudicotyledons</taxon>
        <taxon>Gunneridae</taxon>
        <taxon>Pentapetalae</taxon>
        <taxon>Dilleniales</taxon>
        <taxon>Dilleniaceae</taxon>
        <taxon>Dillenia</taxon>
    </lineage>
</organism>
<gene>
    <name evidence="6" type="ORF">RJ641_001824</name>
</gene>
<keyword evidence="2" id="KW-0677">Repeat</keyword>
<name>A0AAN8VD91_9MAGN</name>
<dbReference type="SUPFAM" id="SSF48239">
    <property type="entry name" value="Terpenoid cyclases/Protein prenyltransferases"/>
    <property type="match status" value="2"/>
</dbReference>
<evidence type="ECO:0000313" key="6">
    <source>
        <dbReference type="EMBL" id="KAK6932200.1"/>
    </source>
</evidence>
<dbReference type="InterPro" id="IPR018333">
    <property type="entry name" value="Squalene_cyclase"/>
</dbReference>